<name>A0A562PJV2_9FLAO</name>
<feature type="transmembrane region" description="Helical" evidence="1">
    <location>
        <begin position="114"/>
        <end position="135"/>
    </location>
</feature>
<accession>A0A562PJV2</accession>
<evidence type="ECO:0000313" key="3">
    <source>
        <dbReference type="EMBL" id="TWI44731.1"/>
    </source>
</evidence>
<evidence type="ECO:0000256" key="1">
    <source>
        <dbReference type="SAM" id="Phobius"/>
    </source>
</evidence>
<dbReference type="InterPro" id="IPR021215">
    <property type="entry name" value="DUF2752"/>
</dbReference>
<dbReference type="EMBL" id="QQBA01000016">
    <property type="protein sequence ID" value="RDI50478.1"/>
    <property type="molecule type" value="Genomic_DNA"/>
</dbReference>
<dbReference type="OrthoDB" id="9815897at2"/>
<organism evidence="3 5">
    <name type="scientific">Flavobacterium glaciei</name>
    <dbReference type="NCBI Taxonomy" id="386300"/>
    <lineage>
        <taxon>Bacteria</taxon>
        <taxon>Pseudomonadati</taxon>
        <taxon>Bacteroidota</taxon>
        <taxon>Flavobacteriia</taxon>
        <taxon>Flavobacteriales</taxon>
        <taxon>Flavobacteriaceae</taxon>
        <taxon>Flavobacterium</taxon>
    </lineage>
</organism>
<keyword evidence="1" id="KW-0472">Membrane</keyword>
<protein>
    <submittedName>
        <fullName evidence="3">Uncharacterized protein DUF2752</fullName>
    </submittedName>
</protein>
<dbReference type="Pfam" id="PF10825">
    <property type="entry name" value="DUF2752"/>
    <property type="match status" value="1"/>
</dbReference>
<keyword evidence="4" id="KW-1185">Reference proteome</keyword>
<dbReference type="AlphaFoldDB" id="A0A562PJV2"/>
<dbReference type="EMBL" id="VLKX01000015">
    <property type="protein sequence ID" value="TWI44731.1"/>
    <property type="molecule type" value="Genomic_DNA"/>
</dbReference>
<comment type="caution">
    <text evidence="3">The sequence shown here is derived from an EMBL/GenBank/DDBJ whole genome shotgun (WGS) entry which is preliminary data.</text>
</comment>
<evidence type="ECO:0000313" key="5">
    <source>
        <dbReference type="Proteomes" id="UP000321392"/>
    </source>
</evidence>
<dbReference type="Proteomes" id="UP000254518">
    <property type="component" value="Unassembled WGS sequence"/>
</dbReference>
<gene>
    <name evidence="2" type="ORF">DFR66_11649</name>
    <name evidence="3" type="ORF">IQ02_02507</name>
</gene>
<keyword evidence="1" id="KW-1133">Transmembrane helix</keyword>
<sequence length="136" mass="15711">MKLSKTNLNTAETYNLANKMLLFILLSMFLYPLLTAYLNLGFSCQYKLIFGTECRSCGLTRGLRNCLKFDFSTANKFNAQSTFVFLIIIIQIILRISLIFILKNKYLSTQKNIIKIASFDVFIIISLLIFNLKYYG</sequence>
<reference evidence="3" key="3">
    <citation type="submission" date="2019-07" db="EMBL/GenBank/DDBJ databases">
        <authorList>
            <person name="Whitman W."/>
            <person name="Huntemann M."/>
            <person name="Clum A."/>
            <person name="Pillay M."/>
            <person name="Palaniappan K."/>
            <person name="Varghese N."/>
            <person name="Mikhailova N."/>
            <person name="Stamatis D."/>
            <person name="Reddy T."/>
            <person name="Daum C."/>
            <person name="Shapiro N."/>
            <person name="Ivanova N."/>
            <person name="Kyrpides N."/>
            <person name="Woyke T."/>
        </authorList>
    </citation>
    <scope>NUCLEOTIDE SEQUENCE</scope>
    <source>
        <strain evidence="3">CGMCC 1.5380</strain>
    </source>
</reference>
<reference evidence="3 5" key="1">
    <citation type="journal article" date="2015" name="Stand. Genomic Sci.">
        <title>Genomic Encyclopedia of Bacterial and Archaeal Type Strains, Phase III: the genomes of soil and plant-associated and newly described type strains.</title>
        <authorList>
            <person name="Whitman W.B."/>
            <person name="Woyke T."/>
            <person name="Klenk H.P."/>
            <person name="Zhou Y."/>
            <person name="Lilburn T.G."/>
            <person name="Beck B.J."/>
            <person name="De Vos P."/>
            <person name="Vandamme P."/>
            <person name="Eisen J.A."/>
            <person name="Garrity G."/>
            <person name="Hugenholtz P."/>
            <person name="Kyrpides N.C."/>
        </authorList>
    </citation>
    <scope>NUCLEOTIDE SEQUENCE [LARGE SCALE GENOMIC DNA]</scope>
    <source>
        <strain evidence="3 5">CGMCC 1.5380</strain>
    </source>
</reference>
<feature type="transmembrane region" description="Helical" evidence="1">
    <location>
        <begin position="83"/>
        <end position="102"/>
    </location>
</feature>
<feature type="transmembrane region" description="Helical" evidence="1">
    <location>
        <begin position="21"/>
        <end position="40"/>
    </location>
</feature>
<evidence type="ECO:0000313" key="2">
    <source>
        <dbReference type="EMBL" id="RDI50478.1"/>
    </source>
</evidence>
<keyword evidence="1" id="KW-0812">Transmembrane</keyword>
<proteinExistence type="predicted"/>
<reference evidence="2 4" key="2">
    <citation type="submission" date="2018-07" db="EMBL/GenBank/DDBJ databases">
        <title>Genomic Encyclopedia of Type Strains, Phase IV (KMG-IV): sequencing the most valuable type-strain genomes for metagenomic binning, comparative biology and taxonomic classification.</title>
        <authorList>
            <person name="Goeker M."/>
        </authorList>
    </citation>
    <scope>NUCLEOTIDE SEQUENCE [LARGE SCALE GENOMIC DNA]</scope>
    <source>
        <strain evidence="2 4">DSM 19728</strain>
    </source>
</reference>
<evidence type="ECO:0000313" key="4">
    <source>
        <dbReference type="Proteomes" id="UP000254518"/>
    </source>
</evidence>
<dbReference type="Proteomes" id="UP000321392">
    <property type="component" value="Unassembled WGS sequence"/>
</dbReference>